<dbReference type="InterPro" id="IPR002035">
    <property type="entry name" value="VWF_A"/>
</dbReference>
<dbReference type="SUPFAM" id="SSF53850">
    <property type="entry name" value="Periplasmic binding protein-like II"/>
    <property type="match status" value="1"/>
</dbReference>
<dbReference type="AlphaFoldDB" id="A0A7H0HNV0"/>
<evidence type="ECO:0000256" key="1">
    <source>
        <dbReference type="SAM" id="MobiDB-lite"/>
    </source>
</evidence>
<reference evidence="4 5" key="1">
    <citation type="submission" date="2020-08" db="EMBL/GenBank/DDBJ databases">
        <title>A novel species.</title>
        <authorList>
            <person name="Gao J."/>
        </authorList>
    </citation>
    <scope>NUCLEOTIDE SEQUENCE [LARGE SCALE GENOMIC DNA]</scope>
    <source>
        <strain evidence="4 5">CRPJ-33</strain>
    </source>
</reference>
<gene>
    <name evidence="4" type="ORF">IAG43_04230</name>
</gene>
<dbReference type="SMART" id="SM00327">
    <property type="entry name" value="VWA"/>
    <property type="match status" value="1"/>
</dbReference>
<accession>A0A7H0HNV0</accession>
<evidence type="ECO:0000313" key="5">
    <source>
        <dbReference type="Proteomes" id="UP000516230"/>
    </source>
</evidence>
<keyword evidence="2" id="KW-1133">Transmembrane helix</keyword>
<evidence type="ECO:0000313" key="4">
    <source>
        <dbReference type="EMBL" id="QNP62216.1"/>
    </source>
</evidence>
<keyword evidence="2" id="KW-0812">Transmembrane</keyword>
<dbReference type="SUPFAM" id="SSF53300">
    <property type="entry name" value="vWA-like"/>
    <property type="match status" value="1"/>
</dbReference>
<keyword evidence="5" id="KW-1185">Reference proteome</keyword>
<proteinExistence type="predicted"/>
<keyword evidence="2" id="KW-0472">Membrane</keyword>
<evidence type="ECO:0000256" key="2">
    <source>
        <dbReference type="SAM" id="Phobius"/>
    </source>
</evidence>
<feature type="transmembrane region" description="Helical" evidence="2">
    <location>
        <begin position="26"/>
        <end position="44"/>
    </location>
</feature>
<feature type="region of interest" description="Disordered" evidence="1">
    <location>
        <begin position="1"/>
        <end position="22"/>
    </location>
</feature>
<organism evidence="4 5">
    <name type="scientific">Streptomyces genisteinicus</name>
    <dbReference type="NCBI Taxonomy" id="2768068"/>
    <lineage>
        <taxon>Bacteria</taxon>
        <taxon>Bacillati</taxon>
        <taxon>Actinomycetota</taxon>
        <taxon>Actinomycetes</taxon>
        <taxon>Kitasatosporales</taxon>
        <taxon>Streptomycetaceae</taxon>
        <taxon>Streptomyces</taxon>
    </lineage>
</organism>
<dbReference type="RefSeq" id="WP_187739416.1">
    <property type="nucleotide sequence ID" value="NZ_CP060825.1"/>
</dbReference>
<protein>
    <submittedName>
        <fullName evidence="4">Substrate-binding domain-containing protein</fullName>
    </submittedName>
</protein>
<dbReference type="Proteomes" id="UP000516230">
    <property type="component" value="Chromosome"/>
</dbReference>
<name>A0A7H0HNV0_9ACTN</name>
<dbReference type="PROSITE" id="PS50234">
    <property type="entry name" value="VWFA"/>
    <property type="match status" value="1"/>
</dbReference>
<dbReference type="Gene3D" id="3.40.50.410">
    <property type="entry name" value="von Willebrand factor, type A domain"/>
    <property type="match status" value="1"/>
</dbReference>
<dbReference type="InterPro" id="IPR036465">
    <property type="entry name" value="vWFA_dom_sf"/>
</dbReference>
<evidence type="ECO:0000259" key="3">
    <source>
        <dbReference type="PROSITE" id="PS50234"/>
    </source>
</evidence>
<dbReference type="EMBL" id="CP060825">
    <property type="protein sequence ID" value="QNP62216.1"/>
    <property type="molecule type" value="Genomic_DNA"/>
</dbReference>
<feature type="domain" description="VWFA" evidence="3">
    <location>
        <begin position="388"/>
        <end position="586"/>
    </location>
</feature>
<dbReference type="Pfam" id="PF13531">
    <property type="entry name" value="SBP_bac_11"/>
    <property type="match status" value="1"/>
</dbReference>
<sequence length="598" mass="62115">MGRHSLPDAATTDDTRSRPRVRRRTVAVAASLVLAVAAGTGAAVRTGLLSFPDSCADDAVRIDLAASPDIAPVVRAAADRARAGGVRSDGQCMDVRVVARHNHEVAELLATGSNSPDYEVWLPDSAVWADRVQTTGDGVPLTPAGNIALSPVTFAAVAEAGEGLGWPDRTYTWAELSSAATSSERLRLGSGDPARSATGLLALTAVAGSARGSGSGSDTAVAAAAKALSQRVADTDTAAAATLARAESGEAAGDPARNQAVFLSEQAAFAYNKGAGQDIPDLRLFYPSDASPALDFPYELVDETSLSTDESRAATRFMALLAEPASRRALTAAGFRAPDQEVPEALVAAAGGRAPQPFADRGDTSGALPSDVLQQTLGMWTITVQSARLTTVVDVSGSMQTPVPGRGMQSRIDVTRETLRQALANFTPEDEIGLWEFATGLDGSRDYRELVPTDPLGPVGASGSQRARLTRAFDDLAAVPNGATGLYDTTLAVFRQAQDGYVKDKFNALVVLTDGSNQDRLSISRSALIAELEKLDDPNAPVPLIAIAIGPDADLDELVEIADATGGAAYQVSDPAEIEAVILKAIMTVGQKSRAPQE</sequence>
<dbReference type="KEGG" id="sgj:IAG43_04230"/>